<reference evidence="8" key="1">
    <citation type="submission" date="2025-08" db="UniProtKB">
        <authorList>
            <consortium name="Ensembl"/>
        </authorList>
    </citation>
    <scope>IDENTIFICATION</scope>
</reference>
<proteinExistence type="inferred from homology"/>
<evidence type="ECO:0000313" key="9">
    <source>
        <dbReference type="Proteomes" id="UP000261420"/>
    </source>
</evidence>
<reference evidence="8" key="2">
    <citation type="submission" date="2025-09" db="UniProtKB">
        <authorList>
            <consortium name="Ensembl"/>
        </authorList>
    </citation>
    <scope>IDENTIFICATION</scope>
</reference>
<evidence type="ECO:0000259" key="7">
    <source>
        <dbReference type="Pfam" id="PF18102"/>
    </source>
</evidence>
<dbReference type="PANTHER" id="PTHR12622">
    <property type="entry name" value="DELTEX-RELATED"/>
    <property type="match status" value="1"/>
</dbReference>
<dbReference type="STRING" id="41447.ENSSDUP00000029281"/>
<feature type="region of interest" description="Disordered" evidence="6">
    <location>
        <begin position="1"/>
        <end position="36"/>
    </location>
</feature>
<evidence type="ECO:0000256" key="1">
    <source>
        <dbReference type="ARBA" id="ARBA00000900"/>
    </source>
</evidence>
<comment type="pathway">
    <text evidence="2 5">Protein modification; protein ubiquitination.</text>
</comment>
<dbReference type="InterPro" id="IPR039398">
    <property type="entry name" value="Deltex_fam"/>
</dbReference>
<dbReference type="OMA" id="CNRYLNG"/>
<evidence type="ECO:0000313" key="8">
    <source>
        <dbReference type="Ensembl" id="ENSSDUP00000029281.1"/>
    </source>
</evidence>
<dbReference type="GeneTree" id="ENSGT00940000154578"/>
<dbReference type="Ensembl" id="ENSSDUT00000029776.1">
    <property type="protein sequence ID" value="ENSSDUP00000029281.1"/>
    <property type="gene ID" value="ENSSDUG00000021105.1"/>
</dbReference>
<evidence type="ECO:0000256" key="4">
    <source>
        <dbReference type="ARBA" id="ARBA00022723"/>
    </source>
</evidence>
<evidence type="ECO:0000256" key="2">
    <source>
        <dbReference type="ARBA" id="ARBA00004906"/>
    </source>
</evidence>
<dbReference type="GO" id="GO:0007219">
    <property type="term" value="P:Notch signaling pathway"/>
    <property type="evidence" value="ECO:0007669"/>
    <property type="project" value="InterPro"/>
</dbReference>
<dbReference type="GO" id="GO:0016567">
    <property type="term" value="P:protein ubiquitination"/>
    <property type="evidence" value="ECO:0007669"/>
    <property type="project" value="UniProtKB-UniRule"/>
</dbReference>
<organism evidence="8 9">
    <name type="scientific">Seriola dumerili</name>
    <name type="common">Greater amberjack</name>
    <name type="synonym">Caranx dumerili</name>
    <dbReference type="NCBI Taxonomy" id="41447"/>
    <lineage>
        <taxon>Eukaryota</taxon>
        <taxon>Metazoa</taxon>
        <taxon>Chordata</taxon>
        <taxon>Craniata</taxon>
        <taxon>Vertebrata</taxon>
        <taxon>Euteleostomi</taxon>
        <taxon>Actinopterygii</taxon>
        <taxon>Neopterygii</taxon>
        <taxon>Teleostei</taxon>
        <taxon>Neoteleostei</taxon>
        <taxon>Acanthomorphata</taxon>
        <taxon>Carangaria</taxon>
        <taxon>Carangiformes</taxon>
        <taxon>Carangidae</taxon>
        <taxon>Seriola</taxon>
    </lineage>
</organism>
<evidence type="ECO:0000256" key="5">
    <source>
        <dbReference type="RuleBase" id="RU367105"/>
    </source>
</evidence>
<dbReference type="GO" id="GO:0008270">
    <property type="term" value="F:zinc ion binding"/>
    <property type="evidence" value="ECO:0007669"/>
    <property type="project" value="UniProtKB-KW"/>
</dbReference>
<keyword evidence="5" id="KW-0963">Cytoplasm</keyword>
<dbReference type="GO" id="GO:0005737">
    <property type="term" value="C:cytoplasm"/>
    <property type="evidence" value="ECO:0007669"/>
    <property type="project" value="UniProtKB-SubCell"/>
</dbReference>
<protein>
    <recommendedName>
        <fullName evidence="5">E3 ubiquitin-protein ligase</fullName>
        <ecNumber evidence="5">2.3.2.27</ecNumber>
    </recommendedName>
</protein>
<dbReference type="AlphaFoldDB" id="A0A3B4VEF0"/>
<dbReference type="GO" id="GO:0061630">
    <property type="term" value="F:ubiquitin protein ligase activity"/>
    <property type="evidence" value="ECO:0007669"/>
    <property type="project" value="UniProtKB-UniRule"/>
</dbReference>
<dbReference type="InterPro" id="IPR039399">
    <property type="entry name" value="Deltex_C_sf"/>
</dbReference>
<name>A0A3B4VEF0_SERDU</name>
<keyword evidence="5" id="KW-0863">Zinc-finger</keyword>
<evidence type="ECO:0000256" key="3">
    <source>
        <dbReference type="ARBA" id="ARBA00022679"/>
    </source>
</evidence>
<feature type="domain" description="Deltex C-terminal" evidence="7">
    <location>
        <begin position="25"/>
        <end position="106"/>
    </location>
</feature>
<comment type="similarity">
    <text evidence="5">Belongs to the Deltex family.</text>
</comment>
<keyword evidence="3 5" id="KW-0808">Transferase</keyword>
<keyword evidence="4 5" id="KW-0479">Metal-binding</keyword>
<dbReference type="InterPro" id="IPR039396">
    <property type="entry name" value="Deltex_C"/>
</dbReference>
<dbReference type="Gene3D" id="3.30.390.130">
    <property type="match status" value="1"/>
</dbReference>
<dbReference type="UniPathway" id="UPA00143"/>
<dbReference type="Pfam" id="PF18102">
    <property type="entry name" value="DTC"/>
    <property type="match status" value="1"/>
</dbReference>
<dbReference type="EC" id="2.3.2.27" evidence="5"/>
<comment type="catalytic activity">
    <reaction evidence="1 5">
        <text>S-ubiquitinyl-[E2 ubiquitin-conjugating enzyme]-L-cysteine + [acceptor protein]-L-lysine = [E2 ubiquitin-conjugating enzyme]-L-cysteine + N(6)-ubiquitinyl-[acceptor protein]-L-lysine.</text>
        <dbReference type="EC" id="2.3.2.27"/>
    </reaction>
</comment>
<sequence length="107" mass="11859">MGSGQSSDKLHCNRYLNGHGPPSLQEKHPHPGQPYSGLRLCAYLPDSREGRRVLKLLDKAFNHQLLFTVSTNNDGGDVITASIPLDGYPDSDYLKTVRKLLKDKGIE</sequence>
<keyword evidence="5" id="KW-0862">Zinc</keyword>
<keyword evidence="9" id="KW-1185">Reference proteome</keyword>
<evidence type="ECO:0000256" key="6">
    <source>
        <dbReference type="SAM" id="MobiDB-lite"/>
    </source>
</evidence>
<dbReference type="Proteomes" id="UP000261420">
    <property type="component" value="Unplaced"/>
</dbReference>
<accession>A0A3B4VEF0</accession>
<comment type="subcellular location">
    <subcellularLocation>
        <location evidence="5">Cytoplasm</location>
    </subcellularLocation>
</comment>